<reference evidence="7" key="1">
    <citation type="submission" date="2022-12" db="EMBL/GenBank/DDBJ databases">
        <authorList>
            <person name="Brejova B."/>
        </authorList>
    </citation>
    <scope>NUCLEOTIDE SEQUENCE</scope>
</reference>
<comment type="caution">
    <text evidence="7">The sequence shown here is derived from an EMBL/GenBank/DDBJ whole genome shotgun (WGS) entry which is preliminary data.</text>
</comment>
<dbReference type="GO" id="GO:0008270">
    <property type="term" value="F:zinc ion binding"/>
    <property type="evidence" value="ECO:0007669"/>
    <property type="project" value="UniProtKB-KW"/>
</dbReference>
<dbReference type="GO" id="GO:0045944">
    <property type="term" value="P:positive regulation of transcription by RNA polymerase II"/>
    <property type="evidence" value="ECO:0007669"/>
    <property type="project" value="UniProtKB-ARBA"/>
</dbReference>
<dbReference type="PROSITE" id="PS50157">
    <property type="entry name" value="ZINC_FINGER_C2H2_2"/>
    <property type="match status" value="3"/>
</dbReference>
<dbReference type="SMART" id="SM00355">
    <property type="entry name" value="ZnF_C2H2"/>
    <property type="match status" value="3"/>
</dbReference>
<feature type="domain" description="C2H2-type" evidence="6">
    <location>
        <begin position="12"/>
        <end position="41"/>
    </location>
</feature>
<accession>A0A9W4TXH6</accession>
<dbReference type="GO" id="GO:0000976">
    <property type="term" value="F:transcription cis-regulatory region binding"/>
    <property type="evidence" value="ECO:0007669"/>
    <property type="project" value="UniProtKB-ARBA"/>
</dbReference>
<protein>
    <recommendedName>
        <fullName evidence="6">C2H2-type domain-containing protein</fullName>
    </recommendedName>
</protein>
<dbReference type="PROSITE" id="PS00028">
    <property type="entry name" value="ZINC_FINGER_C2H2_1"/>
    <property type="match status" value="3"/>
</dbReference>
<keyword evidence="1" id="KW-0479">Metal-binding</keyword>
<evidence type="ECO:0000256" key="5">
    <source>
        <dbReference type="PROSITE-ProRule" id="PRU00042"/>
    </source>
</evidence>
<dbReference type="InterPro" id="IPR056436">
    <property type="entry name" value="Znf-C2H2_ZIC1-5/GLI1-3-like"/>
</dbReference>
<keyword evidence="3 5" id="KW-0863">Zinc-finger</keyword>
<dbReference type="SUPFAM" id="SSF57667">
    <property type="entry name" value="beta-beta-alpha zinc fingers"/>
    <property type="match status" value="2"/>
</dbReference>
<dbReference type="Pfam" id="PF23561">
    <property type="entry name" value="zf-C2H2_15"/>
    <property type="match status" value="1"/>
</dbReference>
<evidence type="ECO:0000259" key="6">
    <source>
        <dbReference type="PROSITE" id="PS50157"/>
    </source>
</evidence>
<dbReference type="AlphaFoldDB" id="A0A9W4TXH6"/>
<feature type="domain" description="C2H2-type" evidence="6">
    <location>
        <begin position="73"/>
        <end position="103"/>
    </location>
</feature>
<sequence>MESKTSTPNAENFCKWQNCNNKFPNASNLVSHMNSHTSNLDKNICSWENCNRELPSKHALISHIRTHTGEKPYYCPIPECEKHFSRSDALTKHVKGVHELTKTENKELLELRYADYELSLPWWYNQDIIELLNDKEGRLDFPFDFKQYKLANERYKRFLNVNNENEIDDIIKKDENNSLNWKNIIKKQLQFENKKVNDINSNEILEKLTNESRKLITEYKKEDDKDEFDGMNIQDLEKSYNDMMNKLNTGYKINKILAKSLDEKIKLKRKYWVYNQLFIDANLKVGLPPKRSSVPQRVMQDEIDEELLRY</sequence>
<evidence type="ECO:0000256" key="1">
    <source>
        <dbReference type="ARBA" id="ARBA00022723"/>
    </source>
</evidence>
<keyword evidence="2" id="KW-0677">Repeat</keyword>
<organism evidence="7 8">
    <name type="scientific">Candida verbasci</name>
    <dbReference type="NCBI Taxonomy" id="1227364"/>
    <lineage>
        <taxon>Eukaryota</taxon>
        <taxon>Fungi</taxon>
        <taxon>Dikarya</taxon>
        <taxon>Ascomycota</taxon>
        <taxon>Saccharomycotina</taxon>
        <taxon>Pichiomycetes</taxon>
        <taxon>Debaryomycetaceae</taxon>
        <taxon>Candida/Lodderomyces clade</taxon>
        <taxon>Candida</taxon>
    </lineage>
</organism>
<keyword evidence="8" id="KW-1185">Reference proteome</keyword>
<dbReference type="GO" id="GO:0005634">
    <property type="term" value="C:nucleus"/>
    <property type="evidence" value="ECO:0007669"/>
    <property type="project" value="UniProtKB-ARBA"/>
</dbReference>
<dbReference type="FunFam" id="3.30.160.60:FF:000201">
    <property type="entry name" value="C2H2 finger domain protein (Gli3)"/>
    <property type="match status" value="1"/>
</dbReference>
<dbReference type="PANTHER" id="PTHR19818">
    <property type="entry name" value="ZINC FINGER PROTEIN ZIC AND GLI"/>
    <property type="match status" value="1"/>
</dbReference>
<evidence type="ECO:0000313" key="8">
    <source>
        <dbReference type="Proteomes" id="UP001152885"/>
    </source>
</evidence>
<dbReference type="OrthoDB" id="3214149at2759"/>
<dbReference type="Gene3D" id="3.30.160.60">
    <property type="entry name" value="Classic Zinc Finger"/>
    <property type="match status" value="3"/>
</dbReference>
<dbReference type="Pfam" id="PF00096">
    <property type="entry name" value="zf-C2H2"/>
    <property type="match status" value="2"/>
</dbReference>
<dbReference type="Proteomes" id="UP001152885">
    <property type="component" value="Unassembled WGS sequence"/>
</dbReference>
<evidence type="ECO:0000256" key="2">
    <source>
        <dbReference type="ARBA" id="ARBA00022737"/>
    </source>
</evidence>
<evidence type="ECO:0000256" key="3">
    <source>
        <dbReference type="ARBA" id="ARBA00022771"/>
    </source>
</evidence>
<evidence type="ECO:0000313" key="7">
    <source>
        <dbReference type="EMBL" id="CAI5758975.1"/>
    </source>
</evidence>
<gene>
    <name evidence="7" type="ORF">CANVERA_P3484</name>
</gene>
<dbReference type="EMBL" id="CANTUO010000003">
    <property type="protein sequence ID" value="CAI5758975.1"/>
    <property type="molecule type" value="Genomic_DNA"/>
</dbReference>
<dbReference type="PANTHER" id="PTHR19818:SF137">
    <property type="entry name" value="INO80 COMPLEX SUBUNIT 1"/>
    <property type="match status" value="1"/>
</dbReference>
<evidence type="ECO:0000256" key="4">
    <source>
        <dbReference type="ARBA" id="ARBA00022833"/>
    </source>
</evidence>
<name>A0A9W4TXH6_9ASCO</name>
<dbReference type="InterPro" id="IPR050329">
    <property type="entry name" value="GLI_C2H2-zinc-finger"/>
</dbReference>
<dbReference type="GO" id="GO:0000981">
    <property type="term" value="F:DNA-binding transcription factor activity, RNA polymerase II-specific"/>
    <property type="evidence" value="ECO:0007669"/>
    <property type="project" value="UniProtKB-ARBA"/>
</dbReference>
<keyword evidence="4" id="KW-0862">Zinc</keyword>
<feature type="domain" description="C2H2-type" evidence="6">
    <location>
        <begin position="43"/>
        <end position="72"/>
    </location>
</feature>
<dbReference type="InterPro" id="IPR013087">
    <property type="entry name" value="Znf_C2H2_type"/>
</dbReference>
<proteinExistence type="predicted"/>
<dbReference type="InterPro" id="IPR036236">
    <property type="entry name" value="Znf_C2H2_sf"/>
</dbReference>